<sequence length="597" mass="66434">MFTATKPLPLTVPAIVGESATSFASRRARRNGVPRMITFCSDVGIDYFSLVNGDPVEIQRLAVLGDIDPVPLQAATPSLIEPGWFRLGNERIKFTGFIRTTLRICPMCSSEVRNTTEIIHHGIWQLAAIRTCVKHGCHLVAVPKPKNGNDCFDHIPMLDGFKPTAGDLAVSQDLELERYLTDRIQNGPGQSWLDCLPFHIAVQTCEMLGALLTLGPRVKRAELTDAQWAAAGTAGLSILRGGPEALRQKLKEIQDSHPVGEKLYRSHYGVFFDWLRSRDDDPDFDVVRDIVREFIFEHFPVTTGSIVLGKPCPEQQVHSFSTAKQVFGIPHNRLGQKLATMGMAKADAQNRYYTLTRYISTALLNDIVAEVGMRLSAKEAAELLGVETVVLARLASHGLIPKQSEYGKRSTIYRPEDLDEFLERFRAFAKPAEATKDLIDISTAARRRGVTIASLAEIILDRRIPLYFEGAYADDFRAFRVHPGSLNGIYRRPQEPVASSWSVARLLKISRPTVYRLRQAGFLAAPTKRKSVSIRGGKYSCRKSLEEFQAAHVSLNELVERSGRSADDEFNHQISNGALPLPLGLRSTMIFRRADVA</sequence>
<dbReference type="Proteomes" id="UP000663629">
    <property type="component" value="Chromosome 1"/>
</dbReference>
<dbReference type="Pfam" id="PF06527">
    <property type="entry name" value="TniQ"/>
    <property type="match status" value="1"/>
</dbReference>
<gene>
    <name evidence="3" type="ORF">JWJ88_09490</name>
</gene>
<feature type="domain" description="Helix-turn-helix" evidence="2">
    <location>
        <begin position="375"/>
        <end position="424"/>
    </location>
</feature>
<evidence type="ECO:0000259" key="2">
    <source>
        <dbReference type="Pfam" id="PF12728"/>
    </source>
</evidence>
<proteinExistence type="predicted"/>
<dbReference type="InterPro" id="IPR041657">
    <property type="entry name" value="HTH_17"/>
</dbReference>
<dbReference type="EMBL" id="CP070368">
    <property type="protein sequence ID" value="QRZ12828.1"/>
    <property type="molecule type" value="Genomic_DNA"/>
</dbReference>
<protein>
    <submittedName>
        <fullName evidence="3">Helix-turn-helix domain-containing protein</fullName>
    </submittedName>
</protein>
<reference evidence="3 4" key="1">
    <citation type="submission" date="2021-02" db="EMBL/GenBank/DDBJ databases">
        <title>Paracoccus methylovroum sp.nov., a new methanol and methylamine utilizing methylotrophic denitrifer.</title>
        <authorList>
            <person name="Timsy T."/>
            <person name="Behrendt U."/>
            <person name="Ulrich A."/>
            <person name="Spanner T."/>
            <person name="Foesel B.U."/>
            <person name="Horn M.A."/>
            <person name="Kolb S."/>
        </authorList>
    </citation>
    <scope>NUCLEOTIDE SEQUENCE [LARGE SCALE GENOMIC DNA]</scope>
    <source>
        <strain evidence="3 4">H4-D09</strain>
    </source>
</reference>
<name>A0ABX7JHV4_9RHOB</name>
<feature type="domain" description="TniQ" evidence="1">
    <location>
        <begin position="9"/>
        <end position="139"/>
    </location>
</feature>
<organism evidence="3 4">
    <name type="scientific">Paracoccus methylovorus</name>
    <dbReference type="NCBI Taxonomy" id="2812658"/>
    <lineage>
        <taxon>Bacteria</taxon>
        <taxon>Pseudomonadati</taxon>
        <taxon>Pseudomonadota</taxon>
        <taxon>Alphaproteobacteria</taxon>
        <taxon>Rhodobacterales</taxon>
        <taxon>Paracoccaceae</taxon>
        <taxon>Paracoccus</taxon>
    </lineage>
</organism>
<accession>A0ABX7JHV4</accession>
<evidence type="ECO:0000259" key="1">
    <source>
        <dbReference type="Pfam" id="PF06527"/>
    </source>
</evidence>
<dbReference type="InterPro" id="IPR009492">
    <property type="entry name" value="TniQ"/>
</dbReference>
<dbReference type="Pfam" id="PF12728">
    <property type="entry name" value="HTH_17"/>
    <property type="match status" value="1"/>
</dbReference>
<evidence type="ECO:0000313" key="3">
    <source>
        <dbReference type="EMBL" id="QRZ12828.1"/>
    </source>
</evidence>
<keyword evidence="4" id="KW-1185">Reference proteome</keyword>
<evidence type="ECO:0000313" key="4">
    <source>
        <dbReference type="Proteomes" id="UP000663629"/>
    </source>
</evidence>
<dbReference type="RefSeq" id="WP_205293853.1">
    <property type="nucleotide sequence ID" value="NZ_CP070368.1"/>
</dbReference>